<accession>A0A9Q8Q8I6</accession>
<dbReference type="GeneID" id="72063035"/>
<keyword evidence="1" id="KW-0418">Kinase</keyword>
<dbReference type="RefSeq" id="XP_047837924.1">
    <property type="nucleotide sequence ID" value="XM_047981963.1"/>
</dbReference>
<dbReference type="PANTHER" id="PTHR10285">
    <property type="entry name" value="URIDINE KINASE"/>
    <property type="match status" value="1"/>
</dbReference>
<keyword evidence="2" id="KW-1185">Reference proteome</keyword>
<dbReference type="KEGG" id="ptkz:JDV02_001071"/>
<dbReference type="CDD" id="cd02024">
    <property type="entry name" value="NRK1"/>
    <property type="match status" value="1"/>
</dbReference>
<dbReference type="Gene3D" id="3.40.50.300">
    <property type="entry name" value="P-loop containing nucleotide triphosphate hydrolases"/>
    <property type="match status" value="1"/>
</dbReference>
<evidence type="ECO:0000313" key="2">
    <source>
        <dbReference type="Proteomes" id="UP000829364"/>
    </source>
</evidence>
<dbReference type="GO" id="GO:0016301">
    <property type="term" value="F:kinase activity"/>
    <property type="evidence" value="ECO:0007669"/>
    <property type="project" value="UniProtKB-KW"/>
</dbReference>
<protein>
    <submittedName>
        <fullName evidence="1">Ribosylnicotinamide kinase</fullName>
    </submittedName>
</protein>
<dbReference type="SUPFAM" id="SSF52540">
    <property type="entry name" value="P-loop containing nucleoside triphosphate hydrolases"/>
    <property type="match status" value="1"/>
</dbReference>
<keyword evidence="1" id="KW-0808">Transferase</keyword>
<evidence type="ECO:0000313" key="1">
    <source>
        <dbReference type="EMBL" id="UNI14443.1"/>
    </source>
</evidence>
<gene>
    <name evidence="1" type="primary">NRK1_1</name>
    <name evidence="1" type="ORF">JDV02_001071</name>
</gene>
<sequence length="271" mass="29800">MAASGGGQTTLIVGLSGCSCSGKSTLARLLRDVFSPRCLVLHEDDFYKPASQLPRRNGFVDWDCAEAIDVPALADALSYVRAHASLPPDLTSRHGRQDQEFLDGCTVPPAVVSQLAHTLRSSLPATTTTTTTTTTTVKPTPRVCIVEGFILYGVPSMAAAIAPLLDVRCFVRASRARVAARRRRRDAYMCARWEGFWADPPGYVDEVVWPNYARVHAWMFEGGDVEGRFAEERLRREGVEAMVRGPVDADMEGALRWLFDVILGELLQRCA</sequence>
<proteinExistence type="predicted"/>
<dbReference type="Proteomes" id="UP000829364">
    <property type="component" value="Chromosome 1"/>
</dbReference>
<organism evidence="1 2">
    <name type="scientific">Purpureocillium takamizusanense</name>
    <dbReference type="NCBI Taxonomy" id="2060973"/>
    <lineage>
        <taxon>Eukaryota</taxon>
        <taxon>Fungi</taxon>
        <taxon>Dikarya</taxon>
        <taxon>Ascomycota</taxon>
        <taxon>Pezizomycotina</taxon>
        <taxon>Sordariomycetes</taxon>
        <taxon>Hypocreomycetidae</taxon>
        <taxon>Hypocreales</taxon>
        <taxon>Ophiocordycipitaceae</taxon>
        <taxon>Purpureocillium</taxon>
    </lineage>
</organism>
<dbReference type="AlphaFoldDB" id="A0A9Q8Q8I6"/>
<dbReference type="InterPro" id="IPR027417">
    <property type="entry name" value="P-loop_NTPase"/>
</dbReference>
<dbReference type="OrthoDB" id="10041966at2759"/>
<dbReference type="EMBL" id="CP086354">
    <property type="protein sequence ID" value="UNI14443.1"/>
    <property type="molecule type" value="Genomic_DNA"/>
</dbReference>
<reference evidence="1" key="1">
    <citation type="submission" date="2021-11" db="EMBL/GenBank/DDBJ databases">
        <title>Purpureocillium_takamizusanense_genome.</title>
        <authorList>
            <person name="Nguyen N.-H."/>
        </authorList>
    </citation>
    <scope>NUCLEOTIDE SEQUENCE</scope>
    <source>
        <strain evidence="1">PT3</strain>
    </source>
</reference>
<name>A0A9Q8Q8I6_9HYPO</name>